<dbReference type="RefSeq" id="XP_002957226.1">
    <property type="nucleotide sequence ID" value="XM_002957180.1"/>
</dbReference>
<evidence type="ECO:0000256" key="2">
    <source>
        <dbReference type="ARBA" id="ARBA00022771"/>
    </source>
</evidence>
<organism evidence="8">
    <name type="scientific">Volvox carteri f. nagariensis</name>
    <dbReference type="NCBI Taxonomy" id="3068"/>
    <lineage>
        <taxon>Eukaryota</taxon>
        <taxon>Viridiplantae</taxon>
        <taxon>Chlorophyta</taxon>
        <taxon>core chlorophytes</taxon>
        <taxon>Chlorophyceae</taxon>
        <taxon>CS clade</taxon>
        <taxon>Chlamydomonadales</taxon>
        <taxon>Volvocaceae</taxon>
        <taxon>Volvox</taxon>
    </lineage>
</organism>
<dbReference type="KEGG" id="vcn:VOLCADRAFT_107563"/>
<dbReference type="EMBL" id="GL378391">
    <property type="protein sequence ID" value="EFJ41724.1"/>
    <property type="molecule type" value="Genomic_DNA"/>
</dbReference>
<proteinExistence type="predicted"/>
<keyword evidence="8" id="KW-1185">Reference proteome</keyword>
<dbReference type="InterPro" id="IPR004333">
    <property type="entry name" value="SBP_dom"/>
</dbReference>
<dbReference type="eggNOG" id="ENOG502SKF7">
    <property type="taxonomic scope" value="Eukaryota"/>
</dbReference>
<keyword evidence="1" id="KW-0479">Metal-binding</keyword>
<feature type="transmembrane region" description="Helical" evidence="5">
    <location>
        <begin position="927"/>
        <end position="946"/>
    </location>
</feature>
<dbReference type="GeneID" id="9626675"/>
<dbReference type="InterPro" id="IPR044817">
    <property type="entry name" value="SBP-like"/>
</dbReference>
<reference evidence="7 8" key="1">
    <citation type="journal article" date="2010" name="Science">
        <title>Genomic analysis of organismal complexity in the multicellular green alga Volvox carteri.</title>
        <authorList>
            <person name="Prochnik S.E."/>
            <person name="Umen J."/>
            <person name="Nedelcu A.M."/>
            <person name="Hallmann A."/>
            <person name="Miller S.M."/>
            <person name="Nishii I."/>
            <person name="Ferris P."/>
            <person name="Kuo A."/>
            <person name="Mitros T."/>
            <person name="Fritz-Laylin L.K."/>
            <person name="Hellsten U."/>
            <person name="Chapman J."/>
            <person name="Simakov O."/>
            <person name="Rensing S.A."/>
            <person name="Terry A."/>
            <person name="Pangilinan J."/>
            <person name="Kapitonov V."/>
            <person name="Jurka J."/>
            <person name="Salamov A."/>
            <person name="Shapiro H."/>
            <person name="Schmutz J."/>
            <person name="Grimwood J."/>
            <person name="Lindquist E."/>
            <person name="Lucas S."/>
            <person name="Grigoriev I.V."/>
            <person name="Schmitt R."/>
            <person name="Kirk D."/>
            <person name="Rokhsar D.S."/>
        </authorList>
    </citation>
    <scope>NUCLEOTIDE SEQUENCE [LARGE SCALE GENOMIC DNA]</scope>
    <source>
        <strain evidence="8">f. Nagariensis / Eve</strain>
    </source>
</reference>
<evidence type="ECO:0000256" key="5">
    <source>
        <dbReference type="SAM" id="Phobius"/>
    </source>
</evidence>
<evidence type="ECO:0000256" key="4">
    <source>
        <dbReference type="SAM" id="MobiDB-lite"/>
    </source>
</evidence>
<feature type="compositionally biased region" description="Basic and acidic residues" evidence="4">
    <location>
        <begin position="180"/>
        <end position="191"/>
    </location>
</feature>
<keyword evidence="5" id="KW-1133">Transmembrane helix</keyword>
<keyword evidence="5" id="KW-0812">Transmembrane</keyword>
<dbReference type="PANTHER" id="PTHR31251:SF169">
    <property type="entry name" value="SQUAMOSA PROMOTER-BINDING-LIKE PROTEIN 8"/>
    <property type="match status" value="1"/>
</dbReference>
<dbReference type="OrthoDB" id="514967at2759"/>
<feature type="domain" description="SBP-type" evidence="6">
    <location>
        <begin position="102"/>
        <end position="179"/>
    </location>
</feature>
<evidence type="ECO:0000256" key="3">
    <source>
        <dbReference type="ARBA" id="ARBA00022833"/>
    </source>
</evidence>
<dbReference type="PROSITE" id="PS51141">
    <property type="entry name" value="ZF_SBP"/>
    <property type="match status" value="1"/>
</dbReference>
<name>D8UEY5_VOLCA</name>
<dbReference type="GO" id="GO:0008270">
    <property type="term" value="F:zinc ion binding"/>
    <property type="evidence" value="ECO:0007669"/>
    <property type="project" value="UniProtKB-KW"/>
</dbReference>
<dbReference type="STRING" id="3068.D8UEY5"/>
<evidence type="ECO:0000313" key="8">
    <source>
        <dbReference type="Proteomes" id="UP000001058"/>
    </source>
</evidence>
<feature type="transmembrane region" description="Helical" evidence="5">
    <location>
        <begin position="1089"/>
        <end position="1110"/>
    </location>
</feature>
<dbReference type="Gene3D" id="4.10.1100.10">
    <property type="entry name" value="Transcription factor, SBP-box domain"/>
    <property type="match status" value="1"/>
</dbReference>
<keyword evidence="3" id="KW-0862">Zinc</keyword>
<keyword evidence="2" id="KW-0863">Zinc-finger</keyword>
<dbReference type="GO" id="GO:0003677">
    <property type="term" value="F:DNA binding"/>
    <property type="evidence" value="ECO:0007669"/>
    <property type="project" value="InterPro"/>
</dbReference>
<keyword evidence="5" id="KW-0472">Membrane</keyword>
<evidence type="ECO:0000259" key="6">
    <source>
        <dbReference type="PROSITE" id="PS51141"/>
    </source>
</evidence>
<dbReference type="SUPFAM" id="SSF103612">
    <property type="entry name" value="SBT domain"/>
    <property type="match status" value="1"/>
</dbReference>
<dbReference type="PANTHER" id="PTHR31251">
    <property type="entry name" value="SQUAMOSA PROMOTER-BINDING-LIKE PROTEIN 4"/>
    <property type="match status" value="1"/>
</dbReference>
<evidence type="ECO:0000256" key="1">
    <source>
        <dbReference type="ARBA" id="ARBA00022723"/>
    </source>
</evidence>
<feature type="region of interest" description="Disordered" evidence="4">
    <location>
        <begin position="35"/>
        <end position="95"/>
    </location>
</feature>
<dbReference type="Proteomes" id="UP000001058">
    <property type="component" value="Unassembled WGS sequence"/>
</dbReference>
<feature type="region of interest" description="Disordered" evidence="4">
    <location>
        <begin position="172"/>
        <end position="217"/>
    </location>
</feature>
<dbReference type="InParanoid" id="D8UEY5"/>
<gene>
    <name evidence="7" type="ORF">VOLCADRAFT_107563</name>
</gene>
<dbReference type="Pfam" id="PF03110">
    <property type="entry name" value="SBP"/>
    <property type="match status" value="1"/>
</dbReference>
<protein>
    <recommendedName>
        <fullName evidence="6">SBP-type domain-containing protein</fullName>
    </recommendedName>
</protein>
<dbReference type="InterPro" id="IPR036893">
    <property type="entry name" value="SBP_sf"/>
</dbReference>
<sequence length="1131" mass="116840">MADVFSTSFAAESHTAWAASQYAWDPSQLQALPLAASPASGSTGAASEHLSEGPCSSAGAQRDQSLGPVPVGWQESTRAGAGGGNAGGKELKGAHTRAPKGPLVCQVEGCGHDLSLEKGYYQRYRVCEPHMKLLSLVVNGKACRFCQQCGRFQELTEFDGNKRSCRARLLQHNARRRKRDPLETSRKDVSGSRRSKTHHPWSDSSNDADMGHGSGDLSIGMNDKVMTNYSAESGVDQGIKVRMGAAPVSSGGMTTWNVGINGAVETPAGVNQFQAMLQPPLAVHMHSGAVDADLARCFSGGTDVGDALDEMLDGILNSKTDYLEDPRAALQAPGAVALPILGGAFGAAGSGLASGPVSGGSLMSGPEVKPPQLGMMSLAMNSSPPLNSNNAPGRGFGGHWGTANMGNTVSMPEVMSGSMQLNSSMGHAAVGMNGIASGMSGMASGMATSGPLVAPPANAATPASSSFDLARRLVASGGAAAQYQSEDLLVRVSIKIANCTPDQLPVDLYQRLRNLLNTADASLVQGFLRPGCTHLVLDVQVDRSARGNAGLDGFGDDGTGSVTIPGLAVSAMDVRKVLGPVVSRSALLVQMENEVAMWPAGAPMGAKPHHSACVADLQASGQLPVIQHVSPAAYIDGAGRAALLVFGVGLCTPGVELCARIQGGYVPLTVKRLIEAGQVSVAAAADPKMAVATARAMLYAKALERAGRKCEDILLVFVEQAPGTGLLFLEAQTGPLLGNWRPCVLSTDAVIAAELSLCAGRAVRAGAAAMASLEAFVLDLGRVLDKRSYTTVVPRSQSAVTTEDRLACVDEAEECAIDLPKAQDSADDGQEFSEATLALVCCCERLLATATDFSMARVSTFLAGALWQYGQDVQAILEAPYADGLAIVHRCVRSGSAEVVSALLAWIAFSGARIDLANVGALGLSPLHLAALVPATWPVLAAVPAARKNWRSARSPLDGATPLHLQQMLLAQLPRGALPQDLVDAFAPKPRPVAVPGIAQGSGAITAIENTPSAVPAAGYSGLAAIVSDGNSNGDKTRGDYRRARGAVVLMAIMFVVSVLGAMIPKRLWAPKASVNGEAVPGAASAQRIFAGCCSTMMYVSLLGLAIQFLPLNKAGVLLSLFNPTATCLAP</sequence>
<dbReference type="GO" id="GO:0005634">
    <property type="term" value="C:nucleus"/>
    <property type="evidence" value="ECO:0007669"/>
    <property type="project" value="InterPro"/>
</dbReference>
<feature type="compositionally biased region" description="Low complexity" evidence="4">
    <location>
        <begin position="35"/>
        <end position="47"/>
    </location>
</feature>
<accession>D8UEY5</accession>
<feature type="transmembrane region" description="Helical" evidence="5">
    <location>
        <begin position="1046"/>
        <end position="1069"/>
    </location>
</feature>
<dbReference type="AlphaFoldDB" id="D8UEY5"/>
<evidence type="ECO:0000313" key="7">
    <source>
        <dbReference type="EMBL" id="EFJ41724.1"/>
    </source>
</evidence>